<proteinExistence type="inferred from homology"/>
<dbReference type="AlphaFoldDB" id="A0A401QDE4"/>
<dbReference type="GO" id="GO:0044782">
    <property type="term" value="P:cilium organization"/>
    <property type="evidence" value="ECO:0007669"/>
    <property type="project" value="TreeGrafter"/>
</dbReference>
<dbReference type="InterPro" id="IPR048777">
    <property type="entry name" value="CATIP_N"/>
</dbReference>
<evidence type="ECO:0000256" key="1">
    <source>
        <dbReference type="ARBA" id="ARBA00004123"/>
    </source>
</evidence>
<comment type="function">
    <text evidence="10">Plays a role in primary ciliogenesis by modulating actin polymerization.</text>
</comment>
<organism evidence="14 15">
    <name type="scientific">Scyliorhinus torazame</name>
    <name type="common">Cloudy catshark</name>
    <name type="synonym">Catulus torazame</name>
    <dbReference type="NCBI Taxonomy" id="75743"/>
    <lineage>
        <taxon>Eukaryota</taxon>
        <taxon>Metazoa</taxon>
        <taxon>Chordata</taxon>
        <taxon>Craniata</taxon>
        <taxon>Vertebrata</taxon>
        <taxon>Chondrichthyes</taxon>
        <taxon>Elasmobranchii</taxon>
        <taxon>Galeomorphii</taxon>
        <taxon>Galeoidea</taxon>
        <taxon>Carcharhiniformes</taxon>
        <taxon>Scyliorhinidae</taxon>
        <taxon>Scyliorhinus</taxon>
    </lineage>
</organism>
<gene>
    <name evidence="14" type="ORF">scyTo_0023773</name>
</gene>
<dbReference type="GO" id="GO:0005886">
    <property type="term" value="C:plasma membrane"/>
    <property type="evidence" value="ECO:0007669"/>
    <property type="project" value="UniProtKB-SubCell"/>
</dbReference>
<keyword evidence="4" id="KW-1003">Cell membrane</keyword>
<evidence type="ECO:0000259" key="13">
    <source>
        <dbReference type="Pfam" id="PF21772"/>
    </source>
</evidence>
<keyword evidence="8" id="KW-0206">Cytoskeleton</keyword>
<evidence type="ECO:0000256" key="12">
    <source>
        <dbReference type="ARBA" id="ARBA00039249"/>
    </source>
</evidence>
<keyword evidence="5" id="KW-0963">Cytoplasm</keyword>
<feature type="non-terminal residue" evidence="14">
    <location>
        <position position="1"/>
    </location>
</feature>
<dbReference type="GO" id="GO:0005856">
    <property type="term" value="C:cytoskeleton"/>
    <property type="evidence" value="ECO:0007669"/>
    <property type="project" value="UniProtKB-SubCell"/>
</dbReference>
<evidence type="ECO:0000313" key="14">
    <source>
        <dbReference type="EMBL" id="GCB83405.1"/>
    </source>
</evidence>
<dbReference type="GO" id="GO:0030041">
    <property type="term" value="P:actin filament polymerization"/>
    <property type="evidence" value="ECO:0007669"/>
    <property type="project" value="TreeGrafter"/>
</dbReference>
<evidence type="ECO:0000256" key="6">
    <source>
        <dbReference type="ARBA" id="ARBA00022794"/>
    </source>
</evidence>
<dbReference type="STRING" id="75743.A0A401QDE4"/>
<sequence>VDLGHRMMKIGTEERDVFGIERTIYAEENGPMSWQCNFLSDGHLTSRVQVGSPVTMVLTHVPHMKQIGTVIFIHAALLEGIMIFIHTEGC</sequence>
<keyword evidence="7" id="KW-0472">Membrane</keyword>
<evidence type="ECO:0000256" key="11">
    <source>
        <dbReference type="ARBA" id="ARBA00037938"/>
    </source>
</evidence>
<dbReference type="PANTHER" id="PTHR15505:SF3">
    <property type="entry name" value="CILIOGENESIS-ASSOCIATED TTC17-INTERACTING PROTEIN"/>
    <property type="match status" value="1"/>
</dbReference>
<evidence type="ECO:0000256" key="4">
    <source>
        <dbReference type="ARBA" id="ARBA00022475"/>
    </source>
</evidence>
<dbReference type="Proteomes" id="UP000288216">
    <property type="component" value="Unassembled WGS sequence"/>
</dbReference>
<dbReference type="GO" id="GO:0005634">
    <property type="term" value="C:nucleus"/>
    <property type="evidence" value="ECO:0007669"/>
    <property type="project" value="UniProtKB-SubCell"/>
</dbReference>
<comment type="subcellular location">
    <subcellularLocation>
        <location evidence="2">Cell membrane</location>
    </subcellularLocation>
    <subcellularLocation>
        <location evidence="3">Cytoplasm</location>
        <location evidence="3">Cytoskeleton</location>
    </subcellularLocation>
    <subcellularLocation>
        <location evidence="1">Nucleus</location>
    </subcellularLocation>
</comment>
<comment type="similarity">
    <text evidence="11">Belongs to the CATIP family.</text>
</comment>
<reference evidence="14 15" key="1">
    <citation type="journal article" date="2018" name="Nat. Ecol. Evol.">
        <title>Shark genomes provide insights into elasmobranch evolution and the origin of vertebrates.</title>
        <authorList>
            <person name="Hara Y"/>
            <person name="Yamaguchi K"/>
            <person name="Onimaru K"/>
            <person name="Kadota M"/>
            <person name="Koyanagi M"/>
            <person name="Keeley SD"/>
            <person name="Tatsumi K"/>
            <person name="Tanaka K"/>
            <person name="Motone F"/>
            <person name="Kageyama Y"/>
            <person name="Nozu R"/>
            <person name="Adachi N"/>
            <person name="Nishimura O"/>
            <person name="Nakagawa R"/>
            <person name="Tanegashima C"/>
            <person name="Kiyatake I"/>
            <person name="Matsumoto R"/>
            <person name="Murakumo K"/>
            <person name="Nishida K"/>
            <person name="Terakita A"/>
            <person name="Kuratani S"/>
            <person name="Sato K"/>
            <person name="Hyodo S Kuraku.S."/>
        </authorList>
    </citation>
    <scope>NUCLEOTIDE SEQUENCE [LARGE SCALE GENOMIC DNA]</scope>
</reference>
<dbReference type="EMBL" id="BFAA01033564">
    <property type="protein sequence ID" value="GCB83405.1"/>
    <property type="molecule type" value="Genomic_DNA"/>
</dbReference>
<keyword evidence="6" id="KW-0970">Cilium biogenesis/degradation</keyword>
<protein>
    <recommendedName>
        <fullName evidence="12">Ciliogenesis-associated TTC17-interacting protein</fullName>
    </recommendedName>
</protein>
<accession>A0A401QDE4</accession>
<feature type="domain" description="Ciliogenesis-associated TTC17-interacting protein N-terminal" evidence="13">
    <location>
        <begin position="2"/>
        <end position="53"/>
    </location>
</feature>
<evidence type="ECO:0000313" key="15">
    <source>
        <dbReference type="Proteomes" id="UP000288216"/>
    </source>
</evidence>
<comment type="caution">
    <text evidence="14">The sequence shown here is derived from an EMBL/GenBank/DDBJ whole genome shotgun (WGS) entry which is preliminary data.</text>
</comment>
<evidence type="ECO:0000256" key="2">
    <source>
        <dbReference type="ARBA" id="ARBA00004236"/>
    </source>
</evidence>
<keyword evidence="15" id="KW-1185">Reference proteome</keyword>
<dbReference type="PANTHER" id="PTHR15505">
    <property type="entry name" value="RIIA DOMAIN-CONTAINING PROTEIN 1"/>
    <property type="match status" value="1"/>
</dbReference>
<name>A0A401QDE4_SCYTO</name>
<evidence type="ECO:0000256" key="7">
    <source>
        <dbReference type="ARBA" id="ARBA00023136"/>
    </source>
</evidence>
<evidence type="ECO:0000256" key="3">
    <source>
        <dbReference type="ARBA" id="ARBA00004245"/>
    </source>
</evidence>
<dbReference type="OrthoDB" id="6334211at2759"/>
<keyword evidence="9" id="KW-0539">Nucleus</keyword>
<evidence type="ECO:0000256" key="5">
    <source>
        <dbReference type="ARBA" id="ARBA00022490"/>
    </source>
</evidence>
<evidence type="ECO:0000256" key="10">
    <source>
        <dbReference type="ARBA" id="ARBA00037538"/>
    </source>
</evidence>
<dbReference type="Pfam" id="PF21772">
    <property type="entry name" value="CATIP_N"/>
    <property type="match status" value="1"/>
</dbReference>
<evidence type="ECO:0000256" key="9">
    <source>
        <dbReference type="ARBA" id="ARBA00023242"/>
    </source>
</evidence>
<evidence type="ECO:0000256" key="8">
    <source>
        <dbReference type="ARBA" id="ARBA00023212"/>
    </source>
</evidence>